<accession>A0ABV9LJZ3</accession>
<feature type="region of interest" description="Disordered" evidence="1">
    <location>
        <begin position="1"/>
        <end position="23"/>
    </location>
</feature>
<reference evidence="4" key="1">
    <citation type="journal article" date="2019" name="Int. J. Syst. Evol. Microbiol.">
        <title>The Global Catalogue of Microorganisms (GCM) 10K type strain sequencing project: providing services to taxonomists for standard genome sequencing and annotation.</title>
        <authorList>
            <consortium name="The Broad Institute Genomics Platform"/>
            <consortium name="The Broad Institute Genome Sequencing Center for Infectious Disease"/>
            <person name="Wu L."/>
            <person name="Ma J."/>
        </authorList>
    </citation>
    <scope>NUCLEOTIDE SEQUENCE [LARGE SCALE GENOMIC DNA]</scope>
    <source>
        <strain evidence="4">CCUG 62763</strain>
    </source>
</reference>
<proteinExistence type="predicted"/>
<comment type="caution">
    <text evidence="3">The sequence shown here is derived from an EMBL/GenBank/DDBJ whole genome shotgun (WGS) entry which is preliminary data.</text>
</comment>
<evidence type="ECO:0000313" key="4">
    <source>
        <dbReference type="Proteomes" id="UP001596025"/>
    </source>
</evidence>
<dbReference type="EMBL" id="JBHSGR010000011">
    <property type="protein sequence ID" value="MFC4694066.1"/>
    <property type="molecule type" value="Genomic_DNA"/>
</dbReference>
<dbReference type="Pfam" id="PF20796">
    <property type="entry name" value="PDDEXK_13"/>
    <property type="match status" value="1"/>
</dbReference>
<keyword evidence="4" id="KW-1185">Reference proteome</keyword>
<sequence length="311" mass="34628">MTDSVISVVRSDGPVTRRERRRQSDFREQVLGLPAGTWKGRPLGNHLREEHGDRNFLSPEAARYARARAEVVRDEGGQLERSRLFTNMLSSMPLAFSVFGHLRAHREAAAIVIGRLLDLPVTGLERVDVGDRVIDGIECEWAPAPREHLGDGSAFDAVLSARLADGRSLLVAVETKYVDGFSRDPGPEKDGRRREKDANYRRHCERFGMADGAFDRLGEYPTRQLLRNVLLTESVRRGGSASGPEWDAAVTLVLARDDDEGAREVVRRLDADRGALPTHVLFRGHGDLADAAAAVPELEDWAALFRRRYLS</sequence>
<feature type="domain" description="PD-(D/E)XK nuclease-like" evidence="2">
    <location>
        <begin position="11"/>
        <end position="310"/>
    </location>
</feature>
<dbReference type="InterPro" id="IPR048822">
    <property type="entry name" value="PDDEXK_13"/>
</dbReference>
<dbReference type="RefSeq" id="WP_387988783.1">
    <property type="nucleotide sequence ID" value="NZ_JBHSGR010000011.1"/>
</dbReference>
<evidence type="ECO:0000256" key="1">
    <source>
        <dbReference type="SAM" id="MobiDB-lite"/>
    </source>
</evidence>
<gene>
    <name evidence="3" type="ORF">ACFO3M_11780</name>
</gene>
<name>A0ABV9LJZ3_9ACTN</name>
<protein>
    <recommendedName>
        <fullName evidence="2">PD-(D/E)XK nuclease-like domain-containing protein</fullName>
    </recommendedName>
</protein>
<evidence type="ECO:0000259" key="2">
    <source>
        <dbReference type="Pfam" id="PF20796"/>
    </source>
</evidence>
<organism evidence="3 4">
    <name type="scientific">Geodermatophilus arenarius</name>
    <dbReference type="NCBI Taxonomy" id="1137990"/>
    <lineage>
        <taxon>Bacteria</taxon>
        <taxon>Bacillati</taxon>
        <taxon>Actinomycetota</taxon>
        <taxon>Actinomycetes</taxon>
        <taxon>Geodermatophilales</taxon>
        <taxon>Geodermatophilaceae</taxon>
        <taxon>Geodermatophilus</taxon>
    </lineage>
</organism>
<dbReference type="Proteomes" id="UP001596025">
    <property type="component" value="Unassembled WGS sequence"/>
</dbReference>
<evidence type="ECO:0000313" key="3">
    <source>
        <dbReference type="EMBL" id="MFC4694066.1"/>
    </source>
</evidence>